<dbReference type="InterPro" id="IPR009057">
    <property type="entry name" value="Homeodomain-like_sf"/>
</dbReference>
<name>B6G8J1_9ACTN</name>
<dbReference type="EMBL" id="ABXJ01000021">
    <property type="protein sequence ID" value="EEA91404.1"/>
    <property type="molecule type" value="Genomic_DNA"/>
</dbReference>
<dbReference type="Proteomes" id="UP000003560">
    <property type="component" value="Unassembled WGS sequence"/>
</dbReference>
<organism evidence="2 3">
    <name type="scientific">Collinsella stercoris DSM 13279</name>
    <dbReference type="NCBI Taxonomy" id="445975"/>
    <lineage>
        <taxon>Bacteria</taxon>
        <taxon>Bacillati</taxon>
        <taxon>Actinomycetota</taxon>
        <taxon>Coriobacteriia</taxon>
        <taxon>Coriobacteriales</taxon>
        <taxon>Coriobacteriaceae</taxon>
        <taxon>Collinsella</taxon>
    </lineage>
</organism>
<evidence type="ECO:0000313" key="3">
    <source>
        <dbReference type="Proteomes" id="UP000003560"/>
    </source>
</evidence>
<feature type="domain" description="Transcriptional regulator TetR C-terminal Firmicutes type" evidence="1">
    <location>
        <begin position="99"/>
        <end position="194"/>
    </location>
</feature>
<dbReference type="Gene3D" id="1.10.357.10">
    <property type="entry name" value="Tetracycline Repressor, domain 2"/>
    <property type="match status" value="1"/>
</dbReference>
<keyword evidence="3" id="KW-1185">Reference proteome</keyword>
<comment type="caution">
    <text evidence="2">The sequence shown here is derived from an EMBL/GenBank/DDBJ whole genome shotgun (WGS) entry which is preliminary data.</text>
</comment>
<sequence>MGAPAGKSDRRSLRSQRALRSALAAEIKAGEDISRISVAALTERAGLTRRTFYSHYKDIPDFIEQVEAGVLAEVRERVRAIAEATLPELYQNIERLEPAPGSVELLGYIAENRDLIGALIGPGGDQAFIKKVIDMACIEVSGRMQTGIFPGALGAFFDYYLASVVASEVGVVQRWFERDLAETPETMARIMTVIAFVRPGDLYGMPIDVNVPACGLQFAFGAECAGQEGQGVDNCGVPSSDTMTALAASIAGGFASFQQEGN</sequence>
<dbReference type="PANTHER" id="PTHR43479">
    <property type="entry name" value="ACREF/ENVCD OPERON REPRESSOR-RELATED"/>
    <property type="match status" value="1"/>
</dbReference>
<evidence type="ECO:0000259" key="1">
    <source>
        <dbReference type="Pfam" id="PF14278"/>
    </source>
</evidence>
<evidence type="ECO:0000313" key="2">
    <source>
        <dbReference type="EMBL" id="EEA91404.1"/>
    </source>
</evidence>
<dbReference type="HOGENOM" id="CLU_087539_0_0_11"/>
<dbReference type="STRING" id="445975.COLSTE_00382"/>
<gene>
    <name evidence="2" type="ORF">COLSTE_00382</name>
</gene>
<proteinExistence type="predicted"/>
<dbReference type="OrthoDB" id="3193022at2"/>
<dbReference type="InterPro" id="IPR039532">
    <property type="entry name" value="TetR_C_Firmicutes"/>
</dbReference>
<dbReference type="SUPFAM" id="SSF46689">
    <property type="entry name" value="Homeodomain-like"/>
    <property type="match status" value="1"/>
</dbReference>
<accession>B6G8J1</accession>
<dbReference type="InterPro" id="IPR050624">
    <property type="entry name" value="HTH-type_Tx_Regulator"/>
</dbReference>
<reference evidence="2 3" key="2">
    <citation type="submission" date="2008-10" db="EMBL/GenBank/DDBJ databases">
        <authorList>
            <person name="Fulton L."/>
            <person name="Clifton S."/>
            <person name="Fulton B."/>
            <person name="Xu J."/>
            <person name="Minx P."/>
            <person name="Pepin K.H."/>
            <person name="Johnson M."/>
            <person name="Thiruvilangam P."/>
            <person name="Bhonagiri V."/>
            <person name="Nash W.E."/>
            <person name="Mardis E.R."/>
            <person name="Wilson R.K."/>
        </authorList>
    </citation>
    <scope>NUCLEOTIDE SEQUENCE [LARGE SCALE GENOMIC DNA]</scope>
    <source>
        <strain evidence="2 3">DSM 13279</strain>
    </source>
</reference>
<dbReference type="AlphaFoldDB" id="B6G8J1"/>
<reference evidence="2 3" key="1">
    <citation type="submission" date="2008-10" db="EMBL/GenBank/DDBJ databases">
        <title>Draft genome sequence of Collinsella stercoris (DSM 13279).</title>
        <authorList>
            <person name="Sudarsanam P."/>
            <person name="Ley R."/>
            <person name="Guruge J."/>
            <person name="Turnbaugh P.J."/>
            <person name="Mahowald M."/>
            <person name="Liep D."/>
            <person name="Gordon J."/>
        </authorList>
    </citation>
    <scope>NUCLEOTIDE SEQUENCE [LARGE SCALE GENOMIC DNA]</scope>
    <source>
        <strain evidence="2 3">DSM 13279</strain>
    </source>
</reference>
<protein>
    <recommendedName>
        <fullName evidence="1">Transcriptional regulator TetR C-terminal Firmicutes type domain-containing protein</fullName>
    </recommendedName>
</protein>
<dbReference type="eggNOG" id="COG1309">
    <property type="taxonomic scope" value="Bacteria"/>
</dbReference>
<dbReference type="PANTHER" id="PTHR43479:SF7">
    <property type="entry name" value="TETR-FAMILY TRANSCRIPTIONAL REGULATOR"/>
    <property type="match status" value="1"/>
</dbReference>
<dbReference type="Pfam" id="PF14278">
    <property type="entry name" value="TetR_C_8"/>
    <property type="match status" value="1"/>
</dbReference>